<dbReference type="AlphaFoldDB" id="A0A974NRC8"/>
<dbReference type="Pfam" id="PF01168">
    <property type="entry name" value="Ala_racemase_N"/>
    <property type="match status" value="1"/>
</dbReference>
<accession>A0A974NRC8</accession>
<evidence type="ECO:0000313" key="3">
    <source>
        <dbReference type="Proteomes" id="UP000595254"/>
    </source>
</evidence>
<dbReference type="GO" id="GO:0036088">
    <property type="term" value="P:D-serine catabolic process"/>
    <property type="evidence" value="ECO:0007669"/>
    <property type="project" value="TreeGrafter"/>
</dbReference>
<gene>
    <name evidence="2" type="ORF">I6J18_11215</name>
</gene>
<dbReference type="Gene3D" id="3.20.20.10">
    <property type="entry name" value="Alanine racemase"/>
    <property type="match status" value="1"/>
</dbReference>
<dbReference type="Proteomes" id="UP000595254">
    <property type="component" value="Chromosome"/>
</dbReference>
<dbReference type="InterPro" id="IPR029066">
    <property type="entry name" value="PLP-binding_barrel"/>
</dbReference>
<protein>
    <submittedName>
        <fullName evidence="2">Amino acid deaminase/aldolase</fullName>
    </submittedName>
</protein>
<dbReference type="PANTHER" id="PTHR28004">
    <property type="entry name" value="ZGC:162816-RELATED"/>
    <property type="match status" value="1"/>
</dbReference>
<evidence type="ECO:0000259" key="1">
    <source>
        <dbReference type="Pfam" id="PF01168"/>
    </source>
</evidence>
<dbReference type="GO" id="GO:0008721">
    <property type="term" value="F:D-serine ammonia-lyase activity"/>
    <property type="evidence" value="ECO:0007669"/>
    <property type="project" value="TreeGrafter"/>
</dbReference>
<dbReference type="EMBL" id="CP068053">
    <property type="protein sequence ID" value="QQT02348.1"/>
    <property type="molecule type" value="Genomic_DNA"/>
</dbReference>
<name>A0A974NRC8_PERPY</name>
<dbReference type="SUPFAM" id="SSF51419">
    <property type="entry name" value="PLP-binding barrel"/>
    <property type="match status" value="1"/>
</dbReference>
<sequence length="395" mass="43764">MKGGVSLMNEIAKNLSLPALLLDLDAFDHNCKKIAEKANGKTIRIATKSIRSIPVLKRILEYSPVFKGVMCYSLSEAIFLAEQGIADILIGYPCFDPEAHTNIAKLNGEGNQITCMVDSIEQVKQLNEIAIKANGFFYLCIDIDMSTTFGSLHFGVRRSPLRISDDVIQLVRYIKEYPTLKLIGIMGYEAQIAGVSDKLPSQKLKNIAVSFMKKKSLNKIKLRREKIVQSLQSEDLQLVFVNGGGTGSLDTTSKEEGVTELTAGSGFYAPLLFDYYRDFRYTPALFFSLPVVRKPSPNIYTCLGGGYVSSGVHGRDKVPMPVYPPGGKLLPFEGAGEVQTPVYYEKETLEIGDVIIFRAAKAGEICERFNEIICLSNQQVVNQFLTYRGEGKCFL</sequence>
<dbReference type="InterPro" id="IPR001608">
    <property type="entry name" value="Ala_racemase_N"/>
</dbReference>
<reference evidence="2 3" key="1">
    <citation type="submission" date="2021-01" db="EMBL/GenBank/DDBJ databases">
        <title>FDA dAtabase for Regulatory Grade micrObial Sequences (FDA-ARGOS): Supporting development and validation of Infectious Disease Dx tests.</title>
        <authorList>
            <person name="Nelson B."/>
            <person name="Plummer A."/>
            <person name="Tallon L."/>
            <person name="Sadzewicz L."/>
            <person name="Zhao X."/>
            <person name="Boylan J."/>
            <person name="Ott S."/>
            <person name="Bowen H."/>
            <person name="Vavikolanu K."/>
            <person name="Mehta A."/>
            <person name="Aluvathingal J."/>
            <person name="Nadendla S."/>
            <person name="Myers T."/>
            <person name="Yan Y."/>
            <person name="Sichtig H."/>
        </authorList>
    </citation>
    <scope>NUCLEOTIDE SEQUENCE [LARGE SCALE GENOMIC DNA]</scope>
    <source>
        <strain evidence="2 3">FDAARGOS_1161</strain>
    </source>
</reference>
<dbReference type="PANTHER" id="PTHR28004:SF2">
    <property type="entry name" value="D-SERINE DEHYDRATASE"/>
    <property type="match status" value="1"/>
</dbReference>
<proteinExistence type="predicted"/>
<dbReference type="RefSeq" id="WP_201648176.1">
    <property type="nucleotide sequence ID" value="NZ_CP068053.1"/>
</dbReference>
<keyword evidence="3" id="KW-1185">Reference proteome</keyword>
<organism evidence="2 3">
    <name type="scientific">Peribacillus psychrosaccharolyticus</name>
    <name type="common">Bacillus psychrosaccharolyticus</name>
    <dbReference type="NCBI Taxonomy" id="1407"/>
    <lineage>
        <taxon>Bacteria</taxon>
        <taxon>Bacillati</taxon>
        <taxon>Bacillota</taxon>
        <taxon>Bacilli</taxon>
        <taxon>Bacillales</taxon>
        <taxon>Bacillaceae</taxon>
        <taxon>Peribacillus</taxon>
    </lineage>
</organism>
<dbReference type="CDD" id="cd06813">
    <property type="entry name" value="PLPDE_III_DSD_D-TA_like_2"/>
    <property type="match status" value="1"/>
</dbReference>
<dbReference type="KEGG" id="ppsr:I6J18_11215"/>
<dbReference type="InterPro" id="IPR051466">
    <property type="entry name" value="D-amino_acid_metab_enzyme"/>
</dbReference>
<evidence type="ECO:0000313" key="2">
    <source>
        <dbReference type="EMBL" id="QQT02348.1"/>
    </source>
</evidence>
<feature type="domain" description="Alanine racemase N-terminal" evidence="1">
    <location>
        <begin position="23"/>
        <end position="194"/>
    </location>
</feature>